<feature type="region of interest" description="Disordered" evidence="1">
    <location>
        <begin position="396"/>
        <end position="548"/>
    </location>
</feature>
<name>A0A9W5YTR5_9EURO</name>
<feature type="compositionally biased region" description="Polar residues" evidence="1">
    <location>
        <begin position="527"/>
        <end position="548"/>
    </location>
</feature>
<sequence>MARKKWPVLPDISQQDVSQAARRLIDHCQAMESHARTSSQLNLHASAVEEFAKAVKKVISDLLDDCTRSGEICNQLPNLYQSLPQAWNEYQEAKTEALPTSGAAPIANPDEIPNQSSPSLSKSSATDNSELEWPTLDPRYDPDNDKRIRIHWDETTPPYRDEPLSRLISEVQEVVYEEGLNVQISRAQKLPSGDIDIYASSREGADILVAYSDRWLRDLPAGQWARVIQGRWSVMVPRVPRSLLSRLSLTNGDAAREIRLQNLQLLDACIPYVWWPMDRTSQISKHESVLIVSFGRPEDANAILNGGVLHLNGTLFKAKKFAIVHEFRQCPQCLRFGHSNRQCTFNTRCRYCAGNHRERHCPNSTRLQCANCRGPHSGISRDCRLRKTAVNRVRQLRKRKSMLYPEKKAERAPAPQAEGQVVPNLAKRPLPPDTTVPAIANSNDCLERPEKRRRPNHANVDDANLPATPRNPLSTLDQQMVNKPPVLGPLQYPPGSEYDFEDDYPSEPEHSETETELDLDISATGDPAQQSTASDSEYTTESSSRGSP</sequence>
<comment type="caution">
    <text evidence="2">The sequence shown here is derived from an EMBL/GenBank/DDBJ whole genome shotgun (WGS) entry which is preliminary data.</text>
</comment>
<evidence type="ECO:0000313" key="2">
    <source>
        <dbReference type="EMBL" id="GKZ23770.1"/>
    </source>
</evidence>
<reference evidence="2" key="1">
    <citation type="submission" date="2022-07" db="EMBL/GenBank/DDBJ databases">
        <title>Taxonomy of Aspergillus series Nigri: significant species reduction supported by multi-species coalescent approaches.</title>
        <authorList>
            <person name="Bian C."/>
            <person name="Kusuya Y."/>
            <person name="Sklenar F."/>
            <person name="D'hooge E."/>
            <person name="Yaguchi T."/>
            <person name="Takahashi H."/>
            <person name="Hubka V."/>
        </authorList>
    </citation>
    <scope>NUCLEOTIDE SEQUENCE</scope>
    <source>
        <strain evidence="2">CBS 733.88</strain>
    </source>
</reference>
<gene>
    <name evidence="2" type="ORF">AbraCBS73388_010361</name>
</gene>
<evidence type="ECO:0000313" key="3">
    <source>
        <dbReference type="Proteomes" id="UP001143548"/>
    </source>
</evidence>
<organism evidence="2 3">
    <name type="scientific">Aspergillus brasiliensis</name>
    <dbReference type="NCBI Taxonomy" id="319629"/>
    <lineage>
        <taxon>Eukaryota</taxon>
        <taxon>Fungi</taxon>
        <taxon>Dikarya</taxon>
        <taxon>Ascomycota</taxon>
        <taxon>Pezizomycotina</taxon>
        <taxon>Eurotiomycetes</taxon>
        <taxon>Eurotiomycetidae</taxon>
        <taxon>Eurotiales</taxon>
        <taxon>Aspergillaceae</taxon>
        <taxon>Aspergillus</taxon>
        <taxon>Aspergillus subgen. Circumdati</taxon>
    </lineage>
</organism>
<dbReference type="AlphaFoldDB" id="A0A9W5YTR5"/>
<evidence type="ECO:0000256" key="1">
    <source>
        <dbReference type="SAM" id="MobiDB-lite"/>
    </source>
</evidence>
<dbReference type="Proteomes" id="UP001143548">
    <property type="component" value="Unassembled WGS sequence"/>
</dbReference>
<dbReference type="EMBL" id="BROQ01000073">
    <property type="protein sequence ID" value="GKZ23770.1"/>
    <property type="molecule type" value="Genomic_DNA"/>
</dbReference>
<protein>
    <recommendedName>
        <fullName evidence="4">CCHC-type domain-containing protein</fullName>
    </recommendedName>
</protein>
<proteinExistence type="predicted"/>
<evidence type="ECO:0008006" key="4">
    <source>
        <dbReference type="Google" id="ProtNLM"/>
    </source>
</evidence>
<accession>A0A9W5YTR5</accession>
<feature type="region of interest" description="Disordered" evidence="1">
    <location>
        <begin position="94"/>
        <end position="140"/>
    </location>
</feature>
<feature type="compositionally biased region" description="Polar residues" evidence="1">
    <location>
        <begin position="471"/>
        <end position="481"/>
    </location>
</feature>